<gene>
    <name evidence="1" type="ORF">TSPGSL018_21389</name>
</gene>
<sequence>YRAWLRFLNSFRSSCLMIFGAGSCEHAESNYSSPVCSFCGRLVVDLVRMIYQTLPLNLSEL</sequence>
<protein>
    <submittedName>
        <fullName evidence="1">Uncharacterized protein</fullName>
    </submittedName>
</protein>
<evidence type="ECO:0000313" key="1">
    <source>
        <dbReference type="EMBL" id="JAC63133.1"/>
    </source>
</evidence>
<organism evidence="1">
    <name type="scientific">Tetraselmis sp. GSL018</name>
    <dbReference type="NCBI Taxonomy" id="582737"/>
    <lineage>
        <taxon>Eukaryota</taxon>
        <taxon>Viridiplantae</taxon>
        <taxon>Chlorophyta</taxon>
        <taxon>core chlorophytes</taxon>
        <taxon>Chlorodendrophyceae</taxon>
        <taxon>Chlorodendrales</taxon>
        <taxon>Chlorodendraceae</taxon>
        <taxon>Tetraselmis</taxon>
    </lineage>
</organism>
<accession>A0A061QTX6</accession>
<dbReference type="EMBL" id="GBEZ01023782">
    <property type="protein sequence ID" value="JAC63133.1"/>
    <property type="molecule type" value="Transcribed_RNA"/>
</dbReference>
<dbReference type="AlphaFoldDB" id="A0A061QTX6"/>
<proteinExistence type="predicted"/>
<feature type="non-terminal residue" evidence="1">
    <location>
        <position position="1"/>
    </location>
</feature>
<reference evidence="1" key="1">
    <citation type="submission" date="2014-05" db="EMBL/GenBank/DDBJ databases">
        <title>The transcriptome of the halophilic microalga Tetraselmis sp. GSL018 isolated from the Great Salt Lake, Utah.</title>
        <authorList>
            <person name="Jinkerson R.E."/>
            <person name="D'Adamo S."/>
            <person name="Posewitz M.C."/>
        </authorList>
    </citation>
    <scope>NUCLEOTIDE SEQUENCE</scope>
    <source>
        <strain evidence="1">GSL018</strain>
    </source>
</reference>
<name>A0A061QTX6_9CHLO</name>